<evidence type="ECO:0000256" key="1">
    <source>
        <dbReference type="SAM" id="Phobius"/>
    </source>
</evidence>
<name>A0AAV0Y8K7_9HEMI</name>
<dbReference type="AlphaFoldDB" id="A0AAV0Y8K7"/>
<feature type="chain" id="PRO_5043471651" evidence="2">
    <location>
        <begin position="19"/>
        <end position="178"/>
    </location>
</feature>
<comment type="caution">
    <text evidence="3">The sequence shown here is derived from an EMBL/GenBank/DDBJ whole genome shotgun (WGS) entry which is preliminary data.</text>
</comment>
<keyword evidence="1" id="KW-0812">Transmembrane</keyword>
<keyword evidence="4" id="KW-1185">Reference proteome</keyword>
<dbReference type="Proteomes" id="UP001160148">
    <property type="component" value="Unassembled WGS sequence"/>
</dbReference>
<dbReference type="EMBL" id="CARXXK010001461">
    <property type="protein sequence ID" value="CAI6376248.1"/>
    <property type="molecule type" value="Genomic_DNA"/>
</dbReference>
<evidence type="ECO:0000313" key="4">
    <source>
        <dbReference type="Proteomes" id="UP001160148"/>
    </source>
</evidence>
<accession>A0AAV0Y8K7</accession>
<protein>
    <submittedName>
        <fullName evidence="3">Uncharacterized protein</fullName>
    </submittedName>
</protein>
<gene>
    <name evidence="3" type="ORF">MEUPH1_LOCUS29641</name>
</gene>
<evidence type="ECO:0000313" key="3">
    <source>
        <dbReference type="EMBL" id="CAI6376248.1"/>
    </source>
</evidence>
<evidence type="ECO:0000256" key="2">
    <source>
        <dbReference type="SAM" id="SignalP"/>
    </source>
</evidence>
<sequence>MIKILMIILQGIFLSAFAMPLIWEPESSTIVVPITQKPATAEQGQLTSPSKDFRVWNKWFTLTDSKSVRTVTEAPRLYSTCRGLSCRDMNLSKNRNVDDHHDKNRHGPNHQEMKQCGDNHYIYIDGILGQKRKSWRWSCLYLFLTIVVMVVLLIFFYYNFDLGFYSVNPERTELLSDN</sequence>
<reference evidence="3 4" key="1">
    <citation type="submission" date="2023-01" db="EMBL/GenBank/DDBJ databases">
        <authorList>
            <person name="Whitehead M."/>
        </authorList>
    </citation>
    <scope>NUCLEOTIDE SEQUENCE [LARGE SCALE GENOMIC DNA]</scope>
</reference>
<keyword evidence="1" id="KW-1133">Transmembrane helix</keyword>
<keyword evidence="1" id="KW-0472">Membrane</keyword>
<keyword evidence="2" id="KW-0732">Signal</keyword>
<proteinExistence type="predicted"/>
<organism evidence="3 4">
    <name type="scientific">Macrosiphum euphorbiae</name>
    <name type="common">potato aphid</name>
    <dbReference type="NCBI Taxonomy" id="13131"/>
    <lineage>
        <taxon>Eukaryota</taxon>
        <taxon>Metazoa</taxon>
        <taxon>Ecdysozoa</taxon>
        <taxon>Arthropoda</taxon>
        <taxon>Hexapoda</taxon>
        <taxon>Insecta</taxon>
        <taxon>Pterygota</taxon>
        <taxon>Neoptera</taxon>
        <taxon>Paraneoptera</taxon>
        <taxon>Hemiptera</taxon>
        <taxon>Sternorrhyncha</taxon>
        <taxon>Aphidomorpha</taxon>
        <taxon>Aphidoidea</taxon>
        <taxon>Aphididae</taxon>
        <taxon>Macrosiphini</taxon>
        <taxon>Macrosiphum</taxon>
    </lineage>
</organism>
<feature type="transmembrane region" description="Helical" evidence="1">
    <location>
        <begin position="140"/>
        <end position="160"/>
    </location>
</feature>
<feature type="signal peptide" evidence="2">
    <location>
        <begin position="1"/>
        <end position="18"/>
    </location>
</feature>